<comment type="caution">
    <text evidence="4">The sequence shown here is derived from an EMBL/GenBank/DDBJ whole genome shotgun (WGS) entry which is preliminary data.</text>
</comment>
<proteinExistence type="predicted"/>
<feature type="domain" description="SLH" evidence="3">
    <location>
        <begin position="728"/>
        <end position="790"/>
    </location>
</feature>
<feature type="signal peptide" evidence="2">
    <location>
        <begin position="1"/>
        <end position="34"/>
    </location>
</feature>
<dbReference type="InterPro" id="IPR032599">
    <property type="entry name" value="YcdB/YcdC_rep_domain"/>
</dbReference>
<dbReference type="AlphaFoldDB" id="A0A1R0ZBV8"/>
<evidence type="ECO:0000256" key="1">
    <source>
        <dbReference type="SAM" id="MobiDB-lite"/>
    </source>
</evidence>
<dbReference type="EMBL" id="MPTW01000015">
    <property type="protein sequence ID" value="OME66380.1"/>
    <property type="molecule type" value="Genomic_DNA"/>
</dbReference>
<evidence type="ECO:0000256" key="2">
    <source>
        <dbReference type="SAM" id="SignalP"/>
    </source>
</evidence>
<gene>
    <name evidence="4" type="ORF">BSK65_22690</name>
</gene>
<feature type="region of interest" description="Disordered" evidence="1">
    <location>
        <begin position="36"/>
        <end position="63"/>
    </location>
</feature>
<reference evidence="4 5" key="1">
    <citation type="submission" date="2016-11" db="EMBL/GenBank/DDBJ databases">
        <title>Paenibacillus species isolates.</title>
        <authorList>
            <person name="Beno S.M."/>
        </authorList>
    </citation>
    <scope>NUCLEOTIDE SEQUENCE [LARGE SCALE GENOMIC DNA]</scope>
    <source>
        <strain evidence="4 5">FSL H7-0443</strain>
    </source>
</reference>
<dbReference type="Pfam" id="PF00395">
    <property type="entry name" value="SLH"/>
    <property type="match status" value="1"/>
</dbReference>
<protein>
    <recommendedName>
        <fullName evidence="3">SLH domain-containing protein</fullName>
    </recommendedName>
</protein>
<name>A0A1R0ZBV8_9BACL</name>
<feature type="compositionally biased region" description="Low complexity" evidence="1">
    <location>
        <begin position="36"/>
        <end position="61"/>
    </location>
</feature>
<sequence length="792" mass="87405">MKSNNTHFVHQTAKTVLITSVALALLLPPSLAAADSTSVSSNTSVTQVSAQAPTTTTTTTTSEADPTKVKFTQEQAVAKLRELFPSLKDATVNNVQLGSNQSYPVPTNQMIWNIQWQIQEGNMGHGFSSEIDAINGDIINTYISYPRENNESYYPPKVSQPQALEIAKAFVAKAASSVKSSDLQLNENTGYNYFSNSLFGPVQYSYYFSVMKNGIPSGSDNINIAVDGNGNVIQFSKFSQGLEYPSAQPKITLEQAQKQFAEQFDVGLFYIPTYKNGKPNNWILGWRPVDQSLYPIDALTGKRIDYEGKESVSTAVVYSDVAKSKDVFQARTSTTELTAKEAEQLVKKVAYIPADRKLISQSLRNDYQDTDRKIWQLYWGGASGNERYIGAGFPEQSSAEIDAKTGEILQYQVQAYGATQDKKKEEAAPAGGKKLSEAEAKTKVLSIINSLYPQASQKLKLVEYGDNSNVTSDGSGFRYQFIRYHQGIPVSDSTLTVSLDLYGRLISYMGNRINGIDEITLSPNATISKKEALESYKPKYQTKLKYTQVGGYYSYNSYAAPKVKLVYDTTFDESNGLYQVLDAATGKWVAVYDYLGQQDAQISATDIKGHAAEQPLSELVKYHVITPDADGKVNPDQEITVGDWLTYLAKASNPNFSSYIANNERKTVAGVKPENSYYDVVTYAADRKWINKDQSLQIDSKLTREQLAVQLANFLKYNKLTAYLDKDVTVSQFSDSASINNKGAVALVVKLGILKDDNGKFNPQQTVTKALAATVIMKLVELQGKTDQIIGQ</sequence>
<feature type="chain" id="PRO_5010272557" description="SLH domain-containing protein" evidence="2">
    <location>
        <begin position="35"/>
        <end position="792"/>
    </location>
</feature>
<dbReference type="PROSITE" id="PS51272">
    <property type="entry name" value="SLH"/>
    <property type="match status" value="1"/>
</dbReference>
<dbReference type="RefSeq" id="WP_076286042.1">
    <property type="nucleotide sequence ID" value="NZ_MPTW01000015.1"/>
</dbReference>
<evidence type="ECO:0000259" key="3">
    <source>
        <dbReference type="PROSITE" id="PS51272"/>
    </source>
</evidence>
<accession>A0A1R0ZBV8</accession>
<dbReference type="Proteomes" id="UP000187425">
    <property type="component" value="Unassembled WGS sequence"/>
</dbReference>
<evidence type="ECO:0000313" key="5">
    <source>
        <dbReference type="Proteomes" id="UP000187425"/>
    </source>
</evidence>
<dbReference type="OrthoDB" id="2652191at2"/>
<organism evidence="4 5">
    <name type="scientific">Paenibacillus odorifer</name>
    <dbReference type="NCBI Taxonomy" id="189426"/>
    <lineage>
        <taxon>Bacteria</taxon>
        <taxon>Bacillati</taxon>
        <taxon>Bacillota</taxon>
        <taxon>Bacilli</taxon>
        <taxon>Bacillales</taxon>
        <taxon>Paenibacillaceae</taxon>
        <taxon>Paenibacillus</taxon>
    </lineage>
</organism>
<keyword evidence="2" id="KW-0732">Signal</keyword>
<dbReference type="InterPro" id="IPR001119">
    <property type="entry name" value="SLH_dom"/>
</dbReference>
<dbReference type="Pfam" id="PF16244">
    <property type="entry name" value="DUF4901"/>
    <property type="match status" value="2"/>
</dbReference>
<evidence type="ECO:0000313" key="4">
    <source>
        <dbReference type="EMBL" id="OME66380.1"/>
    </source>
</evidence>